<dbReference type="SUPFAM" id="SSF51182">
    <property type="entry name" value="RmlC-like cupins"/>
    <property type="match status" value="1"/>
</dbReference>
<proteinExistence type="predicted"/>
<organism evidence="1 2">
    <name type="scientific">Paracoccus pantotrophus</name>
    <name type="common">Thiosphaera pantotropha</name>
    <dbReference type="NCBI Taxonomy" id="82367"/>
    <lineage>
        <taxon>Bacteria</taxon>
        <taxon>Pseudomonadati</taxon>
        <taxon>Pseudomonadota</taxon>
        <taxon>Alphaproteobacteria</taxon>
        <taxon>Rhodobacterales</taxon>
        <taxon>Paracoccaceae</taxon>
        <taxon>Paracoccus</taxon>
    </lineage>
</organism>
<accession>A0A7H9BXI1</accession>
<dbReference type="GO" id="GO:0016853">
    <property type="term" value="F:isomerase activity"/>
    <property type="evidence" value="ECO:0007669"/>
    <property type="project" value="UniProtKB-KW"/>
</dbReference>
<dbReference type="InterPro" id="IPR011051">
    <property type="entry name" value="RmlC_Cupin_sf"/>
</dbReference>
<dbReference type="AlphaFoldDB" id="A0A7H9BXI1"/>
<evidence type="ECO:0000313" key="2">
    <source>
        <dbReference type="Proteomes" id="UP000509322"/>
    </source>
</evidence>
<dbReference type="Proteomes" id="UP000509322">
    <property type="component" value="Chromosome 2"/>
</dbReference>
<evidence type="ECO:0000313" key="1">
    <source>
        <dbReference type="EMBL" id="QLH16107.1"/>
    </source>
</evidence>
<dbReference type="Gene3D" id="2.60.120.10">
    <property type="entry name" value="Jelly Rolls"/>
    <property type="match status" value="1"/>
</dbReference>
<dbReference type="CDD" id="cd07010">
    <property type="entry name" value="cupin_PMI_type_I_N_bac"/>
    <property type="match status" value="1"/>
</dbReference>
<name>A0A7H9BXI1_PARPN</name>
<protein>
    <submittedName>
        <fullName evidence="1">Class I mannose-6-phosphate isomerase</fullName>
    </submittedName>
</protein>
<sequence length="278" mass="30783">MLIEMQHDRKDFTRDTAYPPFLAEPLVPDHRSKSRCDGVPARGQVQPLGEIAFDAAETGIIVKWIKTDEPLPVQIHPQRGVSRKHKWWYIADVGPGAYFHLGLKQTATCDEIREAALSGRLTDLLRRIEPAIGDMFYVEAGTIHALGPGLTLIEIQESPGTTLQLSPDGGSHDLHLDQALEEMTLNPQPIMPFPGEAAPFRIVQEMLAPEQRVMLMDPLACVTVVEGSGTFGNYTYGPGQCWRLNGPLPVRATEATMLIVAEPHVPTTDSDNLWRARH</sequence>
<keyword evidence="1" id="KW-0413">Isomerase</keyword>
<dbReference type="InterPro" id="IPR014710">
    <property type="entry name" value="RmlC-like_jellyroll"/>
</dbReference>
<gene>
    <name evidence="1" type="ORF">HYQ43_18575</name>
</gene>
<dbReference type="EMBL" id="CP058690">
    <property type="protein sequence ID" value="QLH16107.1"/>
    <property type="molecule type" value="Genomic_DNA"/>
</dbReference>
<dbReference type="RefSeq" id="WP_179921958.1">
    <property type="nucleotide sequence ID" value="NZ_CP058690.1"/>
</dbReference>
<reference evidence="1 2" key="1">
    <citation type="submission" date="2020-07" db="EMBL/GenBank/DDBJ databases">
        <title>The complete genome of Paracoccus pantotrophus ACCC 10489.</title>
        <authorList>
            <person name="Si Y."/>
        </authorList>
    </citation>
    <scope>NUCLEOTIDE SEQUENCE [LARGE SCALE GENOMIC DNA]</scope>
    <source>
        <strain evidence="1 2">ACCC10489</strain>
    </source>
</reference>